<reference evidence="2 3" key="1">
    <citation type="submission" date="2024-06" db="EMBL/GenBank/DDBJ databases">
        <title>The draft genome of Grus japonensis, version 3.</title>
        <authorList>
            <person name="Nabeshima K."/>
            <person name="Suzuki S."/>
            <person name="Onuma M."/>
        </authorList>
    </citation>
    <scope>NUCLEOTIDE SEQUENCE [LARGE SCALE GENOMIC DNA]</scope>
    <source>
        <strain evidence="2 3">451A</strain>
    </source>
</reference>
<sequence>MPASSKTDPLLAKAEPINNGGSTSGIRMGPQFIIWPLSSWTQSKELKYDSKIDATVEEVWGLRKRIV</sequence>
<dbReference type="AlphaFoldDB" id="A0ABC9Y804"/>
<organism evidence="2 3">
    <name type="scientific">Grus japonensis</name>
    <name type="common">Japanese crane</name>
    <name type="synonym">Red-crowned crane</name>
    <dbReference type="NCBI Taxonomy" id="30415"/>
    <lineage>
        <taxon>Eukaryota</taxon>
        <taxon>Metazoa</taxon>
        <taxon>Chordata</taxon>
        <taxon>Craniata</taxon>
        <taxon>Vertebrata</taxon>
        <taxon>Euteleostomi</taxon>
        <taxon>Archelosauria</taxon>
        <taxon>Archosauria</taxon>
        <taxon>Dinosauria</taxon>
        <taxon>Saurischia</taxon>
        <taxon>Theropoda</taxon>
        <taxon>Coelurosauria</taxon>
        <taxon>Aves</taxon>
        <taxon>Neognathae</taxon>
        <taxon>Neoaves</taxon>
        <taxon>Gruiformes</taxon>
        <taxon>Gruidae</taxon>
        <taxon>Grus</taxon>
    </lineage>
</organism>
<name>A0ABC9Y804_GRUJA</name>
<accession>A0ABC9Y804</accession>
<feature type="region of interest" description="Disordered" evidence="1">
    <location>
        <begin position="1"/>
        <end position="25"/>
    </location>
</feature>
<protein>
    <submittedName>
        <fullName evidence="2">Junction-mediating and -regulatory protein-like</fullName>
    </submittedName>
</protein>
<evidence type="ECO:0000256" key="1">
    <source>
        <dbReference type="SAM" id="MobiDB-lite"/>
    </source>
</evidence>
<keyword evidence="3" id="KW-1185">Reference proteome</keyword>
<dbReference type="EMBL" id="BAAFJT010000040">
    <property type="protein sequence ID" value="GAB0205819.1"/>
    <property type="molecule type" value="Genomic_DNA"/>
</dbReference>
<comment type="caution">
    <text evidence="2">The sequence shown here is derived from an EMBL/GenBank/DDBJ whole genome shotgun (WGS) entry which is preliminary data.</text>
</comment>
<evidence type="ECO:0000313" key="3">
    <source>
        <dbReference type="Proteomes" id="UP001623348"/>
    </source>
</evidence>
<gene>
    <name evidence="2" type="ORF">GRJ2_003047500</name>
</gene>
<proteinExistence type="predicted"/>
<dbReference type="Proteomes" id="UP001623348">
    <property type="component" value="Unassembled WGS sequence"/>
</dbReference>
<evidence type="ECO:0000313" key="2">
    <source>
        <dbReference type="EMBL" id="GAB0205819.1"/>
    </source>
</evidence>